<dbReference type="AlphaFoldDB" id="A0AAN6SZ34"/>
<name>A0AAN6SZ34_9PEZI</name>
<keyword evidence="2" id="KW-1185">Reference proteome</keyword>
<evidence type="ECO:0000313" key="2">
    <source>
        <dbReference type="Proteomes" id="UP001305647"/>
    </source>
</evidence>
<dbReference type="Proteomes" id="UP001305647">
    <property type="component" value="Unassembled WGS sequence"/>
</dbReference>
<gene>
    <name evidence="1" type="ORF">N658DRAFT_215983</name>
</gene>
<sequence>MACACLLSDHQMHEASHLIDVNVFRSVEPRSQQPPPLVLYNTLASTAEVTCRLAAARSAPGGSNSHDSGGSASKCTIGTLVYLDNLSVYFIPPLVLAGSDAGVACRLLKSESKVLNVLDHVCGPEQRRSYRRGLCWMDGWILFRPEALSLKGLGTLTTYDSSASPMISHKPFELPFAQSIPIPLASCLD</sequence>
<comment type="caution">
    <text evidence="1">The sequence shown here is derived from an EMBL/GenBank/DDBJ whole genome shotgun (WGS) entry which is preliminary data.</text>
</comment>
<proteinExistence type="predicted"/>
<organism evidence="1 2">
    <name type="scientific">Parathielavia hyrcaniae</name>
    <dbReference type="NCBI Taxonomy" id="113614"/>
    <lineage>
        <taxon>Eukaryota</taxon>
        <taxon>Fungi</taxon>
        <taxon>Dikarya</taxon>
        <taxon>Ascomycota</taxon>
        <taxon>Pezizomycotina</taxon>
        <taxon>Sordariomycetes</taxon>
        <taxon>Sordariomycetidae</taxon>
        <taxon>Sordariales</taxon>
        <taxon>Chaetomiaceae</taxon>
        <taxon>Parathielavia</taxon>
    </lineage>
</organism>
<reference evidence="1" key="1">
    <citation type="journal article" date="2023" name="Mol. Phylogenet. Evol.">
        <title>Genome-scale phylogeny and comparative genomics of the fungal order Sordariales.</title>
        <authorList>
            <person name="Hensen N."/>
            <person name="Bonometti L."/>
            <person name="Westerberg I."/>
            <person name="Brannstrom I.O."/>
            <person name="Guillou S."/>
            <person name="Cros-Aarteil S."/>
            <person name="Calhoun S."/>
            <person name="Haridas S."/>
            <person name="Kuo A."/>
            <person name="Mondo S."/>
            <person name="Pangilinan J."/>
            <person name="Riley R."/>
            <person name="LaButti K."/>
            <person name="Andreopoulos B."/>
            <person name="Lipzen A."/>
            <person name="Chen C."/>
            <person name="Yan M."/>
            <person name="Daum C."/>
            <person name="Ng V."/>
            <person name="Clum A."/>
            <person name="Steindorff A."/>
            <person name="Ohm R.A."/>
            <person name="Martin F."/>
            <person name="Silar P."/>
            <person name="Natvig D.O."/>
            <person name="Lalanne C."/>
            <person name="Gautier V."/>
            <person name="Ament-Velasquez S.L."/>
            <person name="Kruys A."/>
            <person name="Hutchinson M.I."/>
            <person name="Powell A.J."/>
            <person name="Barry K."/>
            <person name="Miller A.N."/>
            <person name="Grigoriev I.V."/>
            <person name="Debuchy R."/>
            <person name="Gladieux P."/>
            <person name="Hiltunen Thoren M."/>
            <person name="Johannesson H."/>
        </authorList>
    </citation>
    <scope>NUCLEOTIDE SEQUENCE</scope>
    <source>
        <strain evidence="1">CBS 757.83</strain>
    </source>
</reference>
<evidence type="ECO:0000313" key="1">
    <source>
        <dbReference type="EMBL" id="KAK4098743.1"/>
    </source>
</evidence>
<reference evidence="1" key="2">
    <citation type="submission" date="2023-05" db="EMBL/GenBank/DDBJ databases">
        <authorList>
            <consortium name="Lawrence Berkeley National Laboratory"/>
            <person name="Steindorff A."/>
            <person name="Hensen N."/>
            <person name="Bonometti L."/>
            <person name="Westerberg I."/>
            <person name="Brannstrom I.O."/>
            <person name="Guillou S."/>
            <person name="Cros-Aarteil S."/>
            <person name="Calhoun S."/>
            <person name="Haridas S."/>
            <person name="Kuo A."/>
            <person name="Mondo S."/>
            <person name="Pangilinan J."/>
            <person name="Riley R."/>
            <person name="Labutti K."/>
            <person name="Andreopoulos B."/>
            <person name="Lipzen A."/>
            <person name="Chen C."/>
            <person name="Yanf M."/>
            <person name="Daum C."/>
            <person name="Ng V."/>
            <person name="Clum A."/>
            <person name="Ohm R."/>
            <person name="Martin F."/>
            <person name="Silar P."/>
            <person name="Natvig D."/>
            <person name="Lalanne C."/>
            <person name="Gautier V."/>
            <person name="Ament-Velasquez S.L."/>
            <person name="Kruys A."/>
            <person name="Hutchinson M.I."/>
            <person name="Powell A.J."/>
            <person name="Barry K."/>
            <person name="Miller A.N."/>
            <person name="Grigoriev I.V."/>
            <person name="Debuchy R."/>
            <person name="Gladieux P."/>
            <person name="Thoren M.H."/>
            <person name="Johannesson H."/>
        </authorList>
    </citation>
    <scope>NUCLEOTIDE SEQUENCE</scope>
    <source>
        <strain evidence="1">CBS 757.83</strain>
    </source>
</reference>
<dbReference type="EMBL" id="MU863656">
    <property type="protein sequence ID" value="KAK4098743.1"/>
    <property type="molecule type" value="Genomic_DNA"/>
</dbReference>
<protein>
    <submittedName>
        <fullName evidence="1">Uncharacterized protein</fullName>
    </submittedName>
</protein>
<accession>A0AAN6SZ34</accession>